<organism evidence="6 8">
    <name type="scientific">Rhizophagus clarus</name>
    <dbReference type="NCBI Taxonomy" id="94130"/>
    <lineage>
        <taxon>Eukaryota</taxon>
        <taxon>Fungi</taxon>
        <taxon>Fungi incertae sedis</taxon>
        <taxon>Mucoromycota</taxon>
        <taxon>Glomeromycotina</taxon>
        <taxon>Glomeromycetes</taxon>
        <taxon>Glomerales</taxon>
        <taxon>Glomeraceae</taxon>
        <taxon>Rhizophagus</taxon>
    </lineage>
</organism>
<feature type="region of interest" description="Disordered" evidence="4">
    <location>
        <begin position="143"/>
        <end position="211"/>
    </location>
</feature>
<accession>A0A2Z6RNU0</accession>
<proteinExistence type="predicted"/>
<dbReference type="Proteomes" id="UP000247702">
    <property type="component" value="Unassembled WGS sequence"/>
</dbReference>
<keyword evidence="3" id="KW-0539">Nucleus</keyword>
<dbReference type="InterPro" id="IPR009071">
    <property type="entry name" value="HMG_box_dom"/>
</dbReference>
<dbReference type="CDD" id="cd01389">
    <property type="entry name" value="HMG-box_ROX1-like"/>
    <property type="match status" value="1"/>
</dbReference>
<feature type="region of interest" description="Disordered" evidence="4">
    <location>
        <begin position="65"/>
        <end position="91"/>
    </location>
</feature>
<dbReference type="InterPro" id="IPR036910">
    <property type="entry name" value="HMG_box_dom_sf"/>
</dbReference>
<dbReference type="GO" id="GO:0001228">
    <property type="term" value="F:DNA-binding transcription activator activity, RNA polymerase II-specific"/>
    <property type="evidence" value="ECO:0007669"/>
    <property type="project" value="TreeGrafter"/>
</dbReference>
<name>A0A2Z6RNU0_9GLOM</name>
<comment type="caution">
    <text evidence="6">The sequence shown here is derived from an EMBL/GenBank/DDBJ whole genome shotgun (WGS) entry which is preliminary data.</text>
</comment>
<dbReference type="InterPro" id="IPR050140">
    <property type="entry name" value="SRY-related_HMG-box_TF-like"/>
</dbReference>
<dbReference type="AlphaFoldDB" id="A0A2Z6RNU0"/>
<reference evidence="6 8" key="1">
    <citation type="submission" date="2017-11" db="EMBL/GenBank/DDBJ databases">
        <title>The genome of Rhizophagus clarus HR1 reveals common genetic basis of auxotrophy among arbuscular mycorrhizal fungi.</title>
        <authorList>
            <person name="Kobayashi Y."/>
        </authorList>
    </citation>
    <scope>NUCLEOTIDE SEQUENCE [LARGE SCALE GENOMIC DNA]</scope>
    <source>
        <strain evidence="6 8">HR1</strain>
    </source>
</reference>
<feature type="compositionally biased region" description="Basic and acidic residues" evidence="4">
    <location>
        <begin position="65"/>
        <end position="87"/>
    </location>
</feature>
<feature type="compositionally biased region" description="Low complexity" evidence="4">
    <location>
        <begin position="185"/>
        <end position="211"/>
    </location>
</feature>
<evidence type="ECO:0000259" key="5">
    <source>
        <dbReference type="PROSITE" id="PS50118"/>
    </source>
</evidence>
<evidence type="ECO:0000256" key="2">
    <source>
        <dbReference type="ARBA" id="ARBA00023163"/>
    </source>
</evidence>
<dbReference type="Proteomes" id="UP000615446">
    <property type="component" value="Unassembled WGS sequence"/>
</dbReference>
<dbReference type="PANTHER" id="PTHR10270:SF161">
    <property type="entry name" value="SEX-DETERMINING REGION Y PROTEIN"/>
    <property type="match status" value="1"/>
</dbReference>
<evidence type="ECO:0000313" key="7">
    <source>
        <dbReference type="EMBL" id="GET04211.1"/>
    </source>
</evidence>
<keyword evidence="1 3" id="KW-0238">DNA-binding</keyword>
<sequence length="354" mass="41712">MAGQQRNNYTHTISFALDIVQISNNIFVPPSPPEPNNHITLKTDMTDEEFIKSFGYPFTIDKEELLNNSDETREAKRSRRKGTERTPRPPNAFMIYRRNKAAEIKYLLEGEKSAVISKIIGNMWKEERDEVKELFKTMARVAEKRHAKKHPNYSYKPQQNKEKRTRPQHNAGLDNKNFDINRFLPSPTTDMSSSPSISYSGSNTSTNTSTNCSPLVVTNDLFYDDDVDLCDQLNNMDFDDNTNDLQFVPPLIDINMVHNEQHNDEQFNEELYNNQNNEQYNELTYNNQFNGQVNDTYQYNKQHNEEVYEVNIEEYDEDEEYHEKKEQKKNNDQPNYYEGNSAGDWRWEFLEYLP</sequence>
<feature type="region of interest" description="Disordered" evidence="4">
    <location>
        <begin position="317"/>
        <end position="341"/>
    </location>
</feature>
<dbReference type="SMART" id="SM00398">
    <property type="entry name" value="HMG"/>
    <property type="match status" value="1"/>
</dbReference>
<dbReference type="GO" id="GO:0005634">
    <property type="term" value="C:nucleus"/>
    <property type="evidence" value="ECO:0007669"/>
    <property type="project" value="UniProtKB-UniRule"/>
</dbReference>
<reference evidence="7" key="2">
    <citation type="submission" date="2019-10" db="EMBL/GenBank/DDBJ databases">
        <title>Conservation and host-specific expression of non-tandemly repeated heterogenous ribosome RNA gene in arbuscular mycorrhizal fungi.</title>
        <authorList>
            <person name="Maeda T."/>
            <person name="Kobayashi Y."/>
            <person name="Nakagawa T."/>
            <person name="Ezawa T."/>
            <person name="Yamaguchi K."/>
            <person name="Bino T."/>
            <person name="Nishimoto Y."/>
            <person name="Shigenobu S."/>
            <person name="Kawaguchi M."/>
        </authorList>
    </citation>
    <scope>NUCLEOTIDE SEQUENCE</scope>
    <source>
        <strain evidence="7">HR1</strain>
    </source>
</reference>
<gene>
    <name evidence="7" type="ORF">RCL2_003051800</name>
    <name evidence="6" type="ORF">RclHR1_00570022</name>
</gene>
<dbReference type="OrthoDB" id="6247875at2759"/>
<dbReference type="PANTHER" id="PTHR10270">
    <property type="entry name" value="SOX TRANSCRIPTION FACTOR"/>
    <property type="match status" value="1"/>
</dbReference>
<protein>
    <submittedName>
        <fullName evidence="7">High mobility group box domain-containing protein</fullName>
    </submittedName>
</protein>
<keyword evidence="2" id="KW-0804">Transcription</keyword>
<evidence type="ECO:0000256" key="3">
    <source>
        <dbReference type="PROSITE-ProRule" id="PRU00267"/>
    </source>
</evidence>
<keyword evidence="8" id="KW-1185">Reference proteome</keyword>
<evidence type="ECO:0000256" key="4">
    <source>
        <dbReference type="SAM" id="MobiDB-lite"/>
    </source>
</evidence>
<dbReference type="GO" id="GO:0000978">
    <property type="term" value="F:RNA polymerase II cis-regulatory region sequence-specific DNA binding"/>
    <property type="evidence" value="ECO:0007669"/>
    <property type="project" value="TreeGrafter"/>
</dbReference>
<dbReference type="EMBL" id="BEXD01003948">
    <property type="protein sequence ID" value="GBC04466.1"/>
    <property type="molecule type" value="Genomic_DNA"/>
</dbReference>
<evidence type="ECO:0000313" key="8">
    <source>
        <dbReference type="Proteomes" id="UP000247702"/>
    </source>
</evidence>
<evidence type="ECO:0000256" key="1">
    <source>
        <dbReference type="ARBA" id="ARBA00023125"/>
    </source>
</evidence>
<feature type="domain" description="HMG box" evidence="5">
    <location>
        <begin position="86"/>
        <end position="154"/>
    </location>
</feature>
<dbReference type="SUPFAM" id="SSF47095">
    <property type="entry name" value="HMG-box"/>
    <property type="match status" value="1"/>
</dbReference>
<dbReference type="Pfam" id="PF00505">
    <property type="entry name" value="HMG_box"/>
    <property type="match status" value="1"/>
</dbReference>
<dbReference type="EMBL" id="BLAL01000338">
    <property type="protein sequence ID" value="GET04211.1"/>
    <property type="molecule type" value="Genomic_DNA"/>
</dbReference>
<dbReference type="Gene3D" id="1.10.30.10">
    <property type="entry name" value="High mobility group box domain"/>
    <property type="match status" value="1"/>
</dbReference>
<evidence type="ECO:0000313" key="6">
    <source>
        <dbReference type="EMBL" id="GBC04466.1"/>
    </source>
</evidence>
<feature type="compositionally biased region" description="Basic and acidic residues" evidence="4">
    <location>
        <begin position="321"/>
        <end position="331"/>
    </location>
</feature>
<dbReference type="PROSITE" id="PS50118">
    <property type="entry name" value="HMG_BOX_2"/>
    <property type="match status" value="1"/>
</dbReference>
<dbReference type="GO" id="GO:0030154">
    <property type="term" value="P:cell differentiation"/>
    <property type="evidence" value="ECO:0007669"/>
    <property type="project" value="TreeGrafter"/>
</dbReference>
<feature type="DNA-binding region" description="HMG box" evidence="3">
    <location>
        <begin position="86"/>
        <end position="154"/>
    </location>
</feature>